<keyword evidence="2" id="KW-1185">Reference proteome</keyword>
<protein>
    <submittedName>
        <fullName evidence="1">Uncharacterized protein</fullName>
    </submittedName>
</protein>
<evidence type="ECO:0000313" key="2">
    <source>
        <dbReference type="Proteomes" id="UP000774326"/>
    </source>
</evidence>
<dbReference type="EMBL" id="JAEUBG010004113">
    <property type="protein sequence ID" value="KAH3681990.1"/>
    <property type="molecule type" value="Genomic_DNA"/>
</dbReference>
<dbReference type="AlphaFoldDB" id="A0A9P8Q2I9"/>
<organism evidence="1 2">
    <name type="scientific">Wickerhamomyces pijperi</name>
    <name type="common">Yeast</name>
    <name type="synonym">Pichia pijperi</name>
    <dbReference type="NCBI Taxonomy" id="599730"/>
    <lineage>
        <taxon>Eukaryota</taxon>
        <taxon>Fungi</taxon>
        <taxon>Dikarya</taxon>
        <taxon>Ascomycota</taxon>
        <taxon>Saccharomycotina</taxon>
        <taxon>Saccharomycetes</taxon>
        <taxon>Phaffomycetales</taxon>
        <taxon>Wickerhamomycetaceae</taxon>
        <taxon>Wickerhamomyces</taxon>
    </lineage>
</organism>
<accession>A0A9P8Q2I9</accession>
<dbReference type="Proteomes" id="UP000774326">
    <property type="component" value="Unassembled WGS sequence"/>
</dbReference>
<reference evidence="1" key="1">
    <citation type="journal article" date="2021" name="Open Biol.">
        <title>Shared evolutionary footprints suggest mitochondrial oxidative damage underlies multiple complex I losses in fungi.</title>
        <authorList>
            <person name="Schikora-Tamarit M.A."/>
            <person name="Marcet-Houben M."/>
            <person name="Nosek J."/>
            <person name="Gabaldon T."/>
        </authorList>
    </citation>
    <scope>NUCLEOTIDE SEQUENCE</scope>
    <source>
        <strain evidence="1">CBS2887</strain>
    </source>
</reference>
<comment type="caution">
    <text evidence="1">The sequence shown here is derived from an EMBL/GenBank/DDBJ whole genome shotgun (WGS) entry which is preliminary data.</text>
</comment>
<sequence length="79" mass="8824">MSYFSIVSGDNKLMILWYGDNTPSWYSSVVVVLIFVGSCVELNEPLVILTIDSGSSKFKVYRVNAKTKSIVNVIKSFKP</sequence>
<evidence type="ECO:0000313" key="1">
    <source>
        <dbReference type="EMBL" id="KAH3681990.1"/>
    </source>
</evidence>
<proteinExistence type="predicted"/>
<gene>
    <name evidence="1" type="ORF">WICPIJ_007061</name>
</gene>
<reference evidence="1" key="2">
    <citation type="submission" date="2021-01" db="EMBL/GenBank/DDBJ databases">
        <authorList>
            <person name="Schikora-Tamarit M.A."/>
        </authorList>
    </citation>
    <scope>NUCLEOTIDE SEQUENCE</scope>
    <source>
        <strain evidence="1">CBS2887</strain>
    </source>
</reference>
<name>A0A9P8Q2I9_WICPI</name>